<dbReference type="GO" id="GO:0030735">
    <property type="term" value="F:carnosine N-methyltransferase activity"/>
    <property type="evidence" value="ECO:0007669"/>
    <property type="project" value="UniProtKB-EC"/>
</dbReference>
<dbReference type="Gene3D" id="3.30.420.10">
    <property type="entry name" value="Ribonuclease H-like superfamily/Ribonuclease H"/>
    <property type="match status" value="1"/>
</dbReference>
<feature type="compositionally biased region" description="Gly residues" evidence="7">
    <location>
        <begin position="294"/>
        <end position="308"/>
    </location>
</feature>
<dbReference type="PROSITE" id="PS50994">
    <property type="entry name" value="INTEGRASE"/>
    <property type="match status" value="1"/>
</dbReference>
<dbReference type="InterPro" id="IPR036397">
    <property type="entry name" value="RNaseH_sf"/>
</dbReference>
<feature type="compositionally biased region" description="Low complexity" evidence="7">
    <location>
        <begin position="848"/>
        <end position="860"/>
    </location>
</feature>
<dbReference type="InterPro" id="IPR013103">
    <property type="entry name" value="RVT_2"/>
</dbReference>
<proteinExistence type="inferred from homology"/>
<comment type="similarity">
    <text evidence="1">Belongs to the carnosine N-methyltransferase family.</text>
</comment>
<keyword evidence="6" id="KW-0378">Hydrolase</keyword>
<dbReference type="PANTHER" id="PTHR12303:SF6">
    <property type="entry name" value="CARNOSINE N-METHYLTRANSFERASE"/>
    <property type="match status" value="1"/>
</dbReference>
<feature type="compositionally biased region" description="Low complexity" evidence="7">
    <location>
        <begin position="887"/>
        <end position="900"/>
    </location>
</feature>
<protein>
    <recommendedName>
        <fullName evidence="2">carnosine N-methyltransferase</fullName>
        <ecNumber evidence="2">2.1.1.22</ecNumber>
    </recommendedName>
</protein>
<comment type="caution">
    <text evidence="9">The sequence shown here is derived from an EMBL/GenBank/DDBJ whole genome shotgun (WGS) entry which is preliminary data.</text>
</comment>
<dbReference type="Proteomes" id="UP001408789">
    <property type="component" value="Unassembled WGS sequence"/>
</dbReference>
<dbReference type="Pfam" id="PF07727">
    <property type="entry name" value="RVT_2"/>
    <property type="match status" value="1"/>
</dbReference>
<feature type="region of interest" description="Disordered" evidence="7">
    <location>
        <begin position="783"/>
        <end position="902"/>
    </location>
</feature>
<dbReference type="InterPro" id="IPR012337">
    <property type="entry name" value="RNaseH-like_sf"/>
</dbReference>
<dbReference type="Pfam" id="PF07942">
    <property type="entry name" value="CARME"/>
    <property type="match status" value="1"/>
</dbReference>
<accession>A0AAP0D5L0</accession>
<name>A0AAP0D5L0_9ASTR</name>
<dbReference type="Pfam" id="PF25597">
    <property type="entry name" value="SH3_retrovirus"/>
    <property type="match status" value="1"/>
</dbReference>
<keyword evidence="6" id="KW-0064">Aspartyl protease</keyword>
<keyword evidence="4" id="KW-0808">Transferase</keyword>
<evidence type="ECO:0000256" key="6">
    <source>
        <dbReference type="ARBA" id="ARBA00022750"/>
    </source>
</evidence>
<dbReference type="EC" id="2.1.1.22" evidence="2"/>
<evidence type="ECO:0000256" key="3">
    <source>
        <dbReference type="ARBA" id="ARBA00022603"/>
    </source>
</evidence>
<dbReference type="Pfam" id="PF13976">
    <property type="entry name" value="gag_pre-integrs"/>
    <property type="match status" value="1"/>
</dbReference>
<dbReference type="EMBL" id="JBCNJP010000017">
    <property type="protein sequence ID" value="KAK9065139.1"/>
    <property type="molecule type" value="Genomic_DNA"/>
</dbReference>
<dbReference type="InterPro" id="IPR025724">
    <property type="entry name" value="GAG-pre-integrase_dom"/>
</dbReference>
<evidence type="ECO:0000259" key="8">
    <source>
        <dbReference type="PROSITE" id="PS50994"/>
    </source>
</evidence>
<feature type="region of interest" description="Disordered" evidence="7">
    <location>
        <begin position="59"/>
        <end position="82"/>
    </location>
</feature>
<dbReference type="GO" id="GO:0004190">
    <property type="term" value="F:aspartic-type endopeptidase activity"/>
    <property type="evidence" value="ECO:0007669"/>
    <property type="project" value="UniProtKB-KW"/>
</dbReference>
<reference evidence="9 10" key="1">
    <citation type="submission" date="2024-04" db="EMBL/GenBank/DDBJ databases">
        <title>The reference genome of an endangered Asteraceae, Deinandra increscens subsp. villosa, native to the Central Coast of California.</title>
        <authorList>
            <person name="Guilliams M."/>
            <person name="Hasenstab-Lehman K."/>
            <person name="Meyer R."/>
            <person name="Mcevoy S."/>
        </authorList>
    </citation>
    <scope>NUCLEOTIDE SEQUENCE [LARGE SCALE GENOMIC DNA]</scope>
    <source>
        <tissue evidence="9">Leaf</tissue>
    </source>
</reference>
<gene>
    <name evidence="9" type="ORF">SSX86_016522</name>
</gene>
<dbReference type="InterPro" id="IPR043502">
    <property type="entry name" value="DNA/RNA_pol_sf"/>
</dbReference>
<dbReference type="SUPFAM" id="SSF53098">
    <property type="entry name" value="Ribonuclease H-like"/>
    <property type="match status" value="1"/>
</dbReference>
<evidence type="ECO:0000313" key="10">
    <source>
        <dbReference type="Proteomes" id="UP001408789"/>
    </source>
</evidence>
<dbReference type="InterPro" id="IPR012901">
    <property type="entry name" value="CARME"/>
</dbReference>
<dbReference type="Pfam" id="PF14223">
    <property type="entry name" value="Retrotran_gag_2"/>
    <property type="match status" value="1"/>
</dbReference>
<dbReference type="SUPFAM" id="SSF53335">
    <property type="entry name" value="S-adenosyl-L-methionine-dependent methyltransferases"/>
    <property type="match status" value="1"/>
</dbReference>
<dbReference type="GO" id="GO:0015074">
    <property type="term" value="P:DNA integration"/>
    <property type="evidence" value="ECO:0007669"/>
    <property type="project" value="InterPro"/>
</dbReference>
<feature type="compositionally biased region" description="Pro residues" evidence="7">
    <location>
        <begin position="808"/>
        <end position="832"/>
    </location>
</feature>
<keyword evidence="10" id="KW-1185">Reference proteome</keyword>
<keyword evidence="5" id="KW-0949">S-adenosyl-L-methionine</keyword>
<dbReference type="CDD" id="cd09272">
    <property type="entry name" value="RNase_HI_RT_Ty1"/>
    <property type="match status" value="1"/>
</dbReference>
<evidence type="ECO:0000256" key="7">
    <source>
        <dbReference type="SAM" id="MobiDB-lite"/>
    </source>
</evidence>
<keyword evidence="6" id="KW-0645">Protease</keyword>
<feature type="compositionally biased region" description="Pro residues" evidence="7">
    <location>
        <begin position="72"/>
        <end position="82"/>
    </location>
</feature>
<dbReference type="SMART" id="SM01296">
    <property type="entry name" value="N2227"/>
    <property type="match status" value="1"/>
</dbReference>
<evidence type="ECO:0000256" key="4">
    <source>
        <dbReference type="ARBA" id="ARBA00022679"/>
    </source>
</evidence>
<feature type="compositionally biased region" description="Low complexity" evidence="7">
    <location>
        <begin position="797"/>
        <end position="807"/>
    </location>
</feature>
<dbReference type="GO" id="GO:0032259">
    <property type="term" value="P:methylation"/>
    <property type="evidence" value="ECO:0007669"/>
    <property type="project" value="UniProtKB-KW"/>
</dbReference>
<feature type="domain" description="Integrase catalytic" evidence="8">
    <location>
        <begin position="552"/>
        <end position="717"/>
    </location>
</feature>
<dbReference type="SUPFAM" id="SSF56672">
    <property type="entry name" value="DNA/RNA polymerases"/>
    <property type="match status" value="1"/>
</dbReference>
<dbReference type="InterPro" id="IPR054722">
    <property type="entry name" value="PolX-like_BBD"/>
</dbReference>
<feature type="region of interest" description="Disordered" evidence="7">
    <location>
        <begin position="273"/>
        <end position="315"/>
    </location>
</feature>
<dbReference type="InterPro" id="IPR029063">
    <property type="entry name" value="SAM-dependent_MTases_sf"/>
</dbReference>
<organism evidence="9 10">
    <name type="scientific">Deinandra increscens subsp. villosa</name>
    <dbReference type="NCBI Taxonomy" id="3103831"/>
    <lineage>
        <taxon>Eukaryota</taxon>
        <taxon>Viridiplantae</taxon>
        <taxon>Streptophyta</taxon>
        <taxon>Embryophyta</taxon>
        <taxon>Tracheophyta</taxon>
        <taxon>Spermatophyta</taxon>
        <taxon>Magnoliopsida</taxon>
        <taxon>eudicotyledons</taxon>
        <taxon>Gunneridae</taxon>
        <taxon>Pentapetalae</taxon>
        <taxon>asterids</taxon>
        <taxon>campanulids</taxon>
        <taxon>Asterales</taxon>
        <taxon>Asteraceae</taxon>
        <taxon>Asteroideae</taxon>
        <taxon>Heliantheae alliance</taxon>
        <taxon>Madieae</taxon>
        <taxon>Madiinae</taxon>
        <taxon>Deinandra</taxon>
    </lineage>
</organism>
<dbReference type="InterPro" id="IPR001584">
    <property type="entry name" value="Integrase_cat-core"/>
</dbReference>
<dbReference type="PANTHER" id="PTHR12303">
    <property type="entry name" value="CARNOSINE N-METHYLTRANSFERASE"/>
    <property type="match status" value="1"/>
</dbReference>
<dbReference type="Pfam" id="PF22936">
    <property type="entry name" value="Pol_BBD"/>
    <property type="match status" value="1"/>
</dbReference>
<evidence type="ECO:0000256" key="5">
    <source>
        <dbReference type="ARBA" id="ARBA00022691"/>
    </source>
</evidence>
<evidence type="ECO:0000313" key="9">
    <source>
        <dbReference type="EMBL" id="KAK9065139.1"/>
    </source>
</evidence>
<evidence type="ECO:0000256" key="1">
    <source>
        <dbReference type="ARBA" id="ARBA00010086"/>
    </source>
</evidence>
<keyword evidence="3" id="KW-0489">Methyltransferase</keyword>
<dbReference type="GO" id="GO:0003676">
    <property type="term" value="F:nucleic acid binding"/>
    <property type="evidence" value="ECO:0007669"/>
    <property type="project" value="InterPro"/>
</dbReference>
<sequence length="1797" mass="201513">MTALVAFDQKEKTTHNSHKFGFTLTANNYGYWKAMISPFLVTNSLFGYVDGSIPCPPTTISTTSAPSESSPNPEPVTSPNPQHPIWVANDAHIRMLILSTISESAFQHVQGTTSRDLWLSLERAYAPHTASREYTLKTQLLRIEMKADESSADYLTRAQEYATALSNIGEPMKEKDLVMLVISGLREEYNGLKSTALSRQLVFNELHALLADHEYMLKKNTTALPPAQAFLAAASPNNATASPSQPNSEALLAVQQLAAQLGLQLQLPPQPQAMFAGRQPAGRNRQPLTRRGGGRGGSTRGNSGGNQGGNRFPWATHQNNVSGTCSRCGIGHIPSQCPDRDPATIRNRPPPSSNFSEYRSHASNTWLPDTGSSHHVASNLSNFDSAESYYGGDNLHVGDGMGLPILNIGSSHIRSPTKTFNLLNILHVPNIKQNLLSVQKFCRDNNVYFEFHASYFSVKDTSTHTTLLTGPANDGLYSFKSPEFHSLPKVSFSTTRASATTWHQRLGHPNAQVLNSMLKSFDLPLKNNKSDSFCVSCSVGKSSKLHLGSSTFKSSHILDLVFCDVWGPSPEPSVDGHKYFLLCVDHFSKYMWFFPLKTKSDVFTTFQQFIKMAERQFQTKLKSVQTDWGGEFRNLSPFFLNLGIRHRLSCPHTSEQNGIVERRHRHIVETGLTLLAQSHVPRRFWHFAFDTAVYLINRMPMRSNSSISPFQHIFKHPPDYTFLRVFGSQCFPHLRPYNQNKIDFRSTPCVFLGYSPTHHGYRCLDPLTDRLYISRHVRFNEQCFPFNQPSPPPPDTLPSDPYTTSYPSPIPPIFDPPPTAPVRDPSPPPPQTPFRTYQRHTHGRARTEPTTNQPAQTPPAGASRPRPPNLRQNPKKHIPYNASSFHTSTTEPVTEPSSFTIANNDPKWRQAMEEEYSALIKNGTWSLVPRVQGANVVDCKWLYKLKRDATGAISRYKARLVAKGYRQQPGIDYQETFSPVVKATTIRLVLSIAVTHKWNLRQLDIQNAFLHGDLKETVYLQQPPGFVDPQKPDHVCLLRKSLYGLKQAPRAWFHRLSSALFHLGFQGSKTDPSLFIYNSGGTILYMLVYVDDIILTGNNPQAIDQVVQQLSLHFPVQDMGRLAYFLGIEVVHQGSDIILSQQKYINEILQRAGLADAKPVSTPITPSANLSQEDSPSFDNPIKYRQVVGALQYVTLSRPDITYAVNKVCQFMHSPTENHWSTVKRILRYLRGTTDLGLRIQHNSASVLHAYADSANTNVSAFSDADWAGDPDDRRSTGGYAIYLGSNLVSWSARKQKTVSRSSTEAEYKALADTVAEITWLRSLLRELRVKVSAAPVLWCDNLGATYLTVNPIFHARTKHVEVDYHFVREQVARGNLRVHFISTDDQIADVFTKPLTCISKNSFFIFEMLKAFEPPVDMSQDDDICDHLDDGSCGHVHSEDRDPCSCEPASVSGREKNENCCDPEAENFSVGLECEKDAHRSGCESATCVKDQNCCHSLDVSNKDVTVESTDYLESMPHFHVPLVDVDKVRCVIRNIVRDWAAEGQKERDQCYKPILEELHRNFPERSKERPPTCLVPGAGLGRLALEISCLGFISQGNEFSYYMMICSSFILNQTQDVGEWTIYPWIHSNCNSLSDADQLRAVSIPDIHPAGAGITDGFSMCGGDFVEVYNDPSQVGAWDAVVTCFFLDTAHNIVEYIEIISKILKDGGVWINLGPLLYHFADMYGQEDEMSVELCLEDVKRVAINYGFELELEKTIETTYTTNPRAMMQNHYFSAFWTMRKKPSVATTIQESMNE</sequence>
<feature type="compositionally biased region" description="Low complexity" evidence="7">
    <location>
        <begin position="59"/>
        <end position="71"/>
    </location>
</feature>
<dbReference type="InterPro" id="IPR057670">
    <property type="entry name" value="SH3_retrovirus"/>
</dbReference>
<evidence type="ECO:0000256" key="2">
    <source>
        <dbReference type="ARBA" id="ARBA00012003"/>
    </source>
</evidence>